<gene>
    <name evidence="3" type="primary">LOC112454618</name>
</gene>
<protein>
    <submittedName>
        <fullName evidence="3">Mediator of RNA polymerase II transcription subunit 15-like</fullName>
    </submittedName>
</protein>
<dbReference type="Proteomes" id="UP000504618">
    <property type="component" value="Unplaced"/>
</dbReference>
<keyword evidence="2" id="KW-1185">Reference proteome</keyword>
<evidence type="ECO:0000313" key="3">
    <source>
        <dbReference type="RefSeq" id="XP_024871883.1"/>
    </source>
</evidence>
<sequence length="148" mass="16697">MDPKVLAPQEPNLRTIRRQRNRQNKRARREIELPREQLNAGPPRLAIPPPLPAFTEEPGCSNRNRPTNILPYRPVVLPFRPIVEHRPICRVAPFRMVPPRVVPDNPDPARFLEPPDSPPSSRSSSPTSSTASTLDLEEIGDPEIVTLD</sequence>
<name>A0A6J1PRE3_9HYME</name>
<accession>A0A6J1PRE3</accession>
<feature type="compositionally biased region" description="Low complexity" evidence="1">
    <location>
        <begin position="119"/>
        <end position="133"/>
    </location>
</feature>
<evidence type="ECO:0000256" key="1">
    <source>
        <dbReference type="SAM" id="MobiDB-lite"/>
    </source>
</evidence>
<dbReference type="RefSeq" id="XP_024871883.1">
    <property type="nucleotide sequence ID" value="XM_025016115.1"/>
</dbReference>
<proteinExistence type="predicted"/>
<reference evidence="3" key="1">
    <citation type="submission" date="2025-08" db="UniProtKB">
        <authorList>
            <consortium name="RefSeq"/>
        </authorList>
    </citation>
    <scope>IDENTIFICATION</scope>
    <source>
        <tissue evidence="3">Whole body</tissue>
    </source>
</reference>
<dbReference type="GeneID" id="112454618"/>
<organism evidence="2 3">
    <name type="scientific">Temnothorax curvispinosus</name>
    <dbReference type="NCBI Taxonomy" id="300111"/>
    <lineage>
        <taxon>Eukaryota</taxon>
        <taxon>Metazoa</taxon>
        <taxon>Ecdysozoa</taxon>
        <taxon>Arthropoda</taxon>
        <taxon>Hexapoda</taxon>
        <taxon>Insecta</taxon>
        <taxon>Pterygota</taxon>
        <taxon>Neoptera</taxon>
        <taxon>Endopterygota</taxon>
        <taxon>Hymenoptera</taxon>
        <taxon>Apocrita</taxon>
        <taxon>Aculeata</taxon>
        <taxon>Formicoidea</taxon>
        <taxon>Formicidae</taxon>
        <taxon>Myrmicinae</taxon>
        <taxon>Temnothorax</taxon>
    </lineage>
</organism>
<evidence type="ECO:0000313" key="2">
    <source>
        <dbReference type="Proteomes" id="UP000504618"/>
    </source>
</evidence>
<feature type="region of interest" description="Disordered" evidence="1">
    <location>
        <begin position="96"/>
        <end position="148"/>
    </location>
</feature>
<dbReference type="AlphaFoldDB" id="A0A6J1PRE3"/>
<feature type="compositionally biased region" description="Basic residues" evidence="1">
    <location>
        <begin position="15"/>
        <end position="28"/>
    </location>
</feature>
<feature type="region of interest" description="Disordered" evidence="1">
    <location>
        <begin position="1"/>
        <end position="68"/>
    </location>
</feature>